<keyword evidence="2" id="KW-1185">Reference proteome</keyword>
<accession>A0AAV4WI30</accession>
<comment type="caution">
    <text evidence="1">The sequence shown here is derived from an EMBL/GenBank/DDBJ whole genome shotgun (WGS) entry which is preliminary data.</text>
</comment>
<organism evidence="1 2">
    <name type="scientific">Caerostris darwini</name>
    <dbReference type="NCBI Taxonomy" id="1538125"/>
    <lineage>
        <taxon>Eukaryota</taxon>
        <taxon>Metazoa</taxon>
        <taxon>Ecdysozoa</taxon>
        <taxon>Arthropoda</taxon>
        <taxon>Chelicerata</taxon>
        <taxon>Arachnida</taxon>
        <taxon>Araneae</taxon>
        <taxon>Araneomorphae</taxon>
        <taxon>Entelegynae</taxon>
        <taxon>Araneoidea</taxon>
        <taxon>Araneidae</taxon>
        <taxon>Caerostris</taxon>
    </lineage>
</organism>
<dbReference type="AlphaFoldDB" id="A0AAV4WI30"/>
<dbReference type="EMBL" id="BPLQ01014590">
    <property type="protein sequence ID" value="GIY81213.1"/>
    <property type="molecule type" value="Genomic_DNA"/>
</dbReference>
<evidence type="ECO:0000313" key="1">
    <source>
        <dbReference type="EMBL" id="GIY81213.1"/>
    </source>
</evidence>
<sequence>MLLQGHFTVEGKRLHPPIKGRYLPRERCHVRVTSGVALGSYFGPFVDIISEQSTEAVAADRYRCLSRYGSNLPLFFHLSDSQGETYQESNWSNLTATRYFE</sequence>
<protein>
    <submittedName>
        <fullName evidence="1">Uncharacterized protein</fullName>
    </submittedName>
</protein>
<name>A0AAV4WI30_9ARAC</name>
<reference evidence="1 2" key="1">
    <citation type="submission" date="2021-06" db="EMBL/GenBank/DDBJ databases">
        <title>Caerostris darwini draft genome.</title>
        <authorList>
            <person name="Kono N."/>
            <person name="Arakawa K."/>
        </authorList>
    </citation>
    <scope>NUCLEOTIDE SEQUENCE [LARGE SCALE GENOMIC DNA]</scope>
</reference>
<proteinExistence type="predicted"/>
<dbReference type="Proteomes" id="UP001054837">
    <property type="component" value="Unassembled WGS sequence"/>
</dbReference>
<gene>
    <name evidence="1" type="ORF">CDAR_177921</name>
</gene>
<evidence type="ECO:0000313" key="2">
    <source>
        <dbReference type="Proteomes" id="UP001054837"/>
    </source>
</evidence>